<sequence>MIPRAEDISQDSKDKKDENDLIYEYENIKQITWYDQLLLNRPLKVVLIVLLVTIAAPLLIYQFWFFPSVDAPPADGYSTGSCLLQREIRLACGIGTMNELNCHPQCCYDVRNRFCFHRLPSRFSYILDREWSENVTLQPRISTTPYSLQNSIPNLRISVDEITPTHLTLNLYNPQLTTYSGSRIENKDYNYSISSPELNIVVNSLQGNIFNTLRGPMIASRNIWEIAFKITNESMYGLGEIPLKAGTVKVIYNHDQGISSIPLIFAKINESYHGLLLDSSTPTEVSILAENQIVVRGITSFGLRFHLFTGPKPEHVMRDVMNYIGTFNNFDYWMFGPHICSVYPGPIDNAFTQFNTFMNSVSRQRLPFESTCGPIPIVFKSDHCDNSENDIINRGLRLIRRFNKRFVPHLSPYIRHEVNTTIDEEEIDNSTRSCGSTISRYERYLLRDSNNLDPYIGTIGNDSVVYPDYGTITEELIKDLWIYNTDVDGIILENNWPLDESKKLHNETYLYLPYYNKNFENALNRTPQWNTSLPNDGGIYLFKHNIYGNNFINATHSIFDKTLPKWSSSQWMNGETVINRQNVDTSWTSLHRELIAMALGGISGHWYWSSPVCGDSEDFDIENHSLLCVKWYMAGTFFPILTIHSKSTPRDPIQFVGTYRTYINNALNHRLNLLSYFYTTLQEGPLLRPMFYQYPEVSELKGVNSQFNVGENLLIIPNLQPSQTHVHVWMPPGTWYEMYSGLRLNATIGDAVTMTTTDSDFLTLIRGGSIVPLQKDVKATAELTRLESSFAFTIALECTIESENTNCKASGHLFMAQNMTIEFKADAENLYITAIGDDYDIFCNTTVAIWANRIQEINIYGLDDEFNNYDNHRRILSSINLCELKDVHEIYYKYT</sequence>
<reference evidence="6 7" key="1">
    <citation type="journal article" date="2015" name="Nat. Commun.">
        <title>Outbred genome sequencing and CRISPR/Cas9 gene editing in butterflies.</title>
        <authorList>
            <person name="Li X."/>
            <person name="Fan D."/>
            <person name="Zhang W."/>
            <person name="Liu G."/>
            <person name="Zhang L."/>
            <person name="Zhao L."/>
            <person name="Fang X."/>
            <person name="Chen L."/>
            <person name="Dong Y."/>
            <person name="Chen Y."/>
            <person name="Ding Y."/>
            <person name="Zhao R."/>
            <person name="Feng M."/>
            <person name="Zhu Y."/>
            <person name="Feng Y."/>
            <person name="Jiang X."/>
            <person name="Zhu D."/>
            <person name="Xiang H."/>
            <person name="Feng X."/>
            <person name="Li S."/>
            <person name="Wang J."/>
            <person name="Zhang G."/>
            <person name="Kronforst M.R."/>
            <person name="Wang W."/>
        </authorList>
    </citation>
    <scope>NUCLEOTIDE SEQUENCE [LARGE SCALE GENOMIC DNA]</scope>
    <source>
        <strain evidence="6">Ya'a_city_454_Px</strain>
        <tissue evidence="6">Whole body</tissue>
    </source>
</reference>
<protein>
    <submittedName>
        <fullName evidence="6">Alpha-glucosidase</fullName>
    </submittedName>
</protein>
<dbReference type="InterPro" id="IPR011013">
    <property type="entry name" value="Gal_mutarotase_sf_dom"/>
</dbReference>
<dbReference type="InterPro" id="IPR017853">
    <property type="entry name" value="GH"/>
</dbReference>
<dbReference type="Gene3D" id="2.60.40.1180">
    <property type="entry name" value="Golgi alpha-mannosidase II"/>
    <property type="match status" value="1"/>
</dbReference>
<dbReference type="GO" id="GO:0006491">
    <property type="term" value="P:N-glycan processing"/>
    <property type="evidence" value="ECO:0007669"/>
    <property type="project" value="TreeGrafter"/>
</dbReference>
<keyword evidence="3" id="KW-1133">Transmembrane helix</keyword>
<keyword evidence="2" id="KW-0378">Hydrolase</keyword>
<feature type="domain" description="Glycosyl hydrolase family 31 C-terminal" evidence="5">
    <location>
        <begin position="685"/>
        <end position="771"/>
    </location>
</feature>
<keyword evidence="3" id="KW-0812">Transmembrane</keyword>
<dbReference type="InterPro" id="IPR013780">
    <property type="entry name" value="Glyco_hydro_b"/>
</dbReference>
<evidence type="ECO:0000256" key="2">
    <source>
        <dbReference type="RuleBase" id="RU361185"/>
    </source>
</evidence>
<name>A0A194QC72_PAPXU</name>
<dbReference type="GO" id="GO:0005975">
    <property type="term" value="P:carbohydrate metabolic process"/>
    <property type="evidence" value="ECO:0007669"/>
    <property type="project" value="InterPro"/>
</dbReference>
<dbReference type="GO" id="GO:0030246">
    <property type="term" value="F:carbohydrate binding"/>
    <property type="evidence" value="ECO:0007669"/>
    <property type="project" value="InterPro"/>
</dbReference>
<dbReference type="SUPFAM" id="SSF51445">
    <property type="entry name" value="(Trans)glycosidases"/>
    <property type="match status" value="1"/>
</dbReference>
<dbReference type="PANTHER" id="PTHR22762:SF167">
    <property type="entry name" value="LYSOSOMAL ALPHA-GLUCOSIDASE-LIKE PROTEIN"/>
    <property type="match status" value="1"/>
</dbReference>
<dbReference type="EMBL" id="KQ459193">
    <property type="protein sequence ID" value="KPJ03138.1"/>
    <property type="molecule type" value="Genomic_DNA"/>
</dbReference>
<keyword evidence="3" id="KW-0472">Membrane</keyword>
<proteinExistence type="inferred from homology"/>
<dbReference type="Proteomes" id="UP000053268">
    <property type="component" value="Unassembled WGS sequence"/>
</dbReference>
<dbReference type="InterPro" id="IPR048395">
    <property type="entry name" value="Glyco_hydro_31_C"/>
</dbReference>
<comment type="similarity">
    <text evidence="1 2">Belongs to the glycosyl hydrolase 31 family.</text>
</comment>
<evidence type="ECO:0000256" key="1">
    <source>
        <dbReference type="ARBA" id="ARBA00007806"/>
    </source>
</evidence>
<evidence type="ECO:0000256" key="3">
    <source>
        <dbReference type="SAM" id="Phobius"/>
    </source>
</evidence>
<accession>A0A194QC72</accession>
<evidence type="ECO:0000313" key="6">
    <source>
        <dbReference type="EMBL" id="KPJ03138.1"/>
    </source>
</evidence>
<dbReference type="SUPFAM" id="SSF51011">
    <property type="entry name" value="Glycosyl hydrolase domain"/>
    <property type="match status" value="1"/>
</dbReference>
<dbReference type="Gene3D" id="3.20.20.80">
    <property type="entry name" value="Glycosidases"/>
    <property type="match status" value="1"/>
</dbReference>
<dbReference type="AlphaFoldDB" id="A0A194QC72"/>
<gene>
    <name evidence="6" type="ORF">RR46_06296</name>
</gene>
<dbReference type="GO" id="GO:0090599">
    <property type="term" value="F:alpha-glucosidase activity"/>
    <property type="evidence" value="ECO:0007669"/>
    <property type="project" value="TreeGrafter"/>
</dbReference>
<dbReference type="InterPro" id="IPR000322">
    <property type="entry name" value="Glyco_hydro_31_TIM"/>
</dbReference>
<feature type="transmembrane region" description="Helical" evidence="3">
    <location>
        <begin position="45"/>
        <end position="64"/>
    </location>
</feature>
<keyword evidence="7" id="KW-1185">Reference proteome</keyword>
<dbReference type="Pfam" id="PF21365">
    <property type="entry name" value="Glyco_hydro_31_3rd"/>
    <property type="match status" value="1"/>
</dbReference>
<dbReference type="Gene3D" id="2.60.40.1760">
    <property type="entry name" value="glycosyl hydrolase (family 31)"/>
    <property type="match status" value="1"/>
</dbReference>
<feature type="domain" description="Glycoside hydrolase family 31 TIM barrel" evidence="4">
    <location>
        <begin position="331"/>
        <end position="679"/>
    </location>
</feature>
<dbReference type="PANTHER" id="PTHR22762">
    <property type="entry name" value="ALPHA-GLUCOSIDASE"/>
    <property type="match status" value="1"/>
</dbReference>
<organism evidence="6 7">
    <name type="scientific">Papilio xuthus</name>
    <name type="common">Asian swallowtail butterfly</name>
    <dbReference type="NCBI Taxonomy" id="66420"/>
    <lineage>
        <taxon>Eukaryota</taxon>
        <taxon>Metazoa</taxon>
        <taxon>Ecdysozoa</taxon>
        <taxon>Arthropoda</taxon>
        <taxon>Hexapoda</taxon>
        <taxon>Insecta</taxon>
        <taxon>Pterygota</taxon>
        <taxon>Neoptera</taxon>
        <taxon>Endopterygota</taxon>
        <taxon>Lepidoptera</taxon>
        <taxon>Glossata</taxon>
        <taxon>Ditrysia</taxon>
        <taxon>Papilionoidea</taxon>
        <taxon>Papilionidae</taxon>
        <taxon>Papilioninae</taxon>
        <taxon>Papilio</taxon>
    </lineage>
</organism>
<dbReference type="STRING" id="66420.A0A194QC72"/>
<keyword evidence="2" id="KW-0326">Glycosidase</keyword>
<evidence type="ECO:0000259" key="4">
    <source>
        <dbReference type="Pfam" id="PF01055"/>
    </source>
</evidence>
<evidence type="ECO:0000259" key="5">
    <source>
        <dbReference type="Pfam" id="PF21365"/>
    </source>
</evidence>
<evidence type="ECO:0000313" key="7">
    <source>
        <dbReference type="Proteomes" id="UP000053268"/>
    </source>
</evidence>
<dbReference type="SUPFAM" id="SSF74650">
    <property type="entry name" value="Galactose mutarotase-like"/>
    <property type="match status" value="1"/>
</dbReference>
<dbReference type="Pfam" id="PF01055">
    <property type="entry name" value="Glyco_hydro_31_2nd"/>
    <property type="match status" value="1"/>
</dbReference>